<evidence type="ECO:0000313" key="3">
    <source>
        <dbReference type="EMBL" id="PLW53536.1"/>
    </source>
</evidence>
<dbReference type="Proteomes" id="UP000235392">
    <property type="component" value="Unassembled WGS sequence"/>
</dbReference>
<evidence type="ECO:0000313" key="4">
    <source>
        <dbReference type="Proteomes" id="UP000235388"/>
    </source>
</evidence>
<organism evidence="3 4">
    <name type="scientific">Puccinia coronata f. sp. avenae</name>
    <dbReference type="NCBI Taxonomy" id="200324"/>
    <lineage>
        <taxon>Eukaryota</taxon>
        <taxon>Fungi</taxon>
        <taxon>Dikarya</taxon>
        <taxon>Basidiomycota</taxon>
        <taxon>Pucciniomycotina</taxon>
        <taxon>Pucciniomycetes</taxon>
        <taxon>Pucciniales</taxon>
        <taxon>Pucciniaceae</taxon>
        <taxon>Puccinia</taxon>
    </lineage>
</organism>
<dbReference type="Proteomes" id="UP000235388">
    <property type="component" value="Unassembled WGS sequence"/>
</dbReference>
<evidence type="ECO:0000313" key="2">
    <source>
        <dbReference type="EMBL" id="PLW40251.1"/>
    </source>
</evidence>
<dbReference type="EMBL" id="PGCJ01000060">
    <property type="protein sequence ID" value="PLW53536.1"/>
    <property type="molecule type" value="Genomic_DNA"/>
</dbReference>
<keyword evidence="4" id="KW-1185">Reference proteome</keyword>
<gene>
    <name evidence="3" type="ORF">PCANC_07226</name>
    <name evidence="2" type="ORF">PCASD_08533</name>
</gene>
<dbReference type="AlphaFoldDB" id="A0A2N5VU86"/>
<dbReference type="EMBL" id="PGCI01000104">
    <property type="protein sequence ID" value="PLW40251.1"/>
    <property type="molecule type" value="Genomic_DNA"/>
</dbReference>
<proteinExistence type="predicted"/>
<accession>A0A2N5VU86</accession>
<protein>
    <submittedName>
        <fullName evidence="3">Uncharacterized protein</fullName>
    </submittedName>
</protein>
<evidence type="ECO:0000256" key="1">
    <source>
        <dbReference type="SAM" id="MobiDB-lite"/>
    </source>
</evidence>
<feature type="region of interest" description="Disordered" evidence="1">
    <location>
        <begin position="1"/>
        <end position="43"/>
    </location>
</feature>
<comment type="caution">
    <text evidence="3">The sequence shown here is derived from an EMBL/GenBank/DDBJ whole genome shotgun (WGS) entry which is preliminary data.</text>
</comment>
<name>A0A2N5VU86_9BASI</name>
<sequence length="67" mass="7093">MDASSSDSESPRPHAKSIAKYTLPAREYRSSHVGGAPSNPLRLYNEVDPLSMSIPSAAFSSGVTEPS</sequence>
<reference evidence="4 5" key="1">
    <citation type="submission" date="2017-11" db="EMBL/GenBank/DDBJ databases">
        <title>De novo assembly and phasing of dikaryotic genomes from two isolates of Puccinia coronata f. sp. avenae, the causal agent of oat crown rust.</title>
        <authorList>
            <person name="Miller M.E."/>
            <person name="Zhang Y."/>
            <person name="Omidvar V."/>
            <person name="Sperschneider J."/>
            <person name="Schwessinger B."/>
            <person name="Raley C."/>
            <person name="Palmer J.M."/>
            <person name="Garnica D."/>
            <person name="Upadhyaya N."/>
            <person name="Rathjen J."/>
            <person name="Taylor J.M."/>
            <person name="Park R.F."/>
            <person name="Dodds P.N."/>
            <person name="Hirsch C.D."/>
            <person name="Kianian S.F."/>
            <person name="Figueroa M."/>
        </authorList>
    </citation>
    <scope>NUCLEOTIDE SEQUENCE [LARGE SCALE GENOMIC DNA]</scope>
    <source>
        <strain evidence="3">12NC29</strain>
        <strain evidence="2">12SD80</strain>
    </source>
</reference>
<evidence type="ECO:0000313" key="5">
    <source>
        <dbReference type="Proteomes" id="UP000235392"/>
    </source>
</evidence>